<dbReference type="OMA" id="GWHAYSG"/>
<dbReference type="PROSITE" id="PS00136">
    <property type="entry name" value="SUBTILASE_ASP"/>
    <property type="match status" value="1"/>
</dbReference>
<dbReference type="FunFam" id="3.40.50.200:FF:000007">
    <property type="entry name" value="Subtilisin-like serine protease"/>
    <property type="match status" value="1"/>
</dbReference>
<dbReference type="InterPro" id="IPR037045">
    <property type="entry name" value="S8pro/Inhibitor_I9_sf"/>
</dbReference>
<feature type="active site" description="Charge relay system" evidence="5">
    <location>
        <position position="328"/>
    </location>
</feature>
<dbReference type="InterPro" id="IPR023828">
    <property type="entry name" value="Peptidase_S8_Ser-AS"/>
</dbReference>
<dbReference type="InterPro" id="IPR034193">
    <property type="entry name" value="PCSK9_ProteinaseK-like"/>
</dbReference>
<evidence type="ECO:0000313" key="11">
    <source>
        <dbReference type="Proteomes" id="UP000070444"/>
    </source>
</evidence>
<keyword evidence="4 5" id="KW-0720">Serine protease</keyword>
<dbReference type="OrthoDB" id="206201at2759"/>
<dbReference type="InterPro" id="IPR000209">
    <property type="entry name" value="Peptidase_S8/S53_dom"/>
</dbReference>
<evidence type="ECO:0000256" key="4">
    <source>
        <dbReference type="ARBA" id="ARBA00022825"/>
    </source>
</evidence>
<keyword evidence="7" id="KW-0732">Signal</keyword>
<evidence type="ECO:0000256" key="6">
    <source>
        <dbReference type="RuleBase" id="RU003355"/>
    </source>
</evidence>
<feature type="active site" description="Charge relay system" evidence="5">
    <location>
        <position position="142"/>
    </location>
</feature>
<dbReference type="PROSITE" id="PS00138">
    <property type="entry name" value="SUBTILASE_SER"/>
    <property type="match status" value="1"/>
</dbReference>
<proteinExistence type="inferred from homology"/>
<dbReference type="PANTHER" id="PTHR43806">
    <property type="entry name" value="PEPTIDASE S8"/>
    <property type="match status" value="1"/>
</dbReference>
<dbReference type="AlphaFoldDB" id="A0A137P9S5"/>
<dbReference type="InterPro" id="IPR022398">
    <property type="entry name" value="Peptidase_S8_His-AS"/>
</dbReference>
<evidence type="ECO:0000259" key="9">
    <source>
        <dbReference type="Pfam" id="PF05922"/>
    </source>
</evidence>
<feature type="domain" description="Peptidase S8/S53" evidence="8">
    <location>
        <begin position="133"/>
        <end position="348"/>
    </location>
</feature>
<sequence length="381" mass="39362">MQFATVFATFTFLVASLVQGQTIPGQYIVSFDNKSRSSFESNVQAVQNLFTSRDSSNVVLQKYDAVFNGISAKLDKATLEKVKALPNVEYIEEDAVVKTLASQSNAPWGLARVSQRPKLGAAPHTYLYDANAGDGVNIYVLDTGLNIAHVDFTGRASWGTTTSTGTSNTDLHGHGTHCAGSAAGTTYGVAKKAKIIAVKVLGDNGSGTLSETIAGINWVVKNKSGVKGNVISMSLGGNKNVATNQAVNDAVAQGVITVVAAGNSNADACNFSPASADKAITVGSIDINDNKASSSNWGPCVDIHGPGVNILSAWKGSTTASNTISGTSMATPHIAGLVATLLSQGVPTSDVENKLKSIATLDKIQGLPANTVNLLGYNGIN</sequence>
<dbReference type="Proteomes" id="UP000070444">
    <property type="component" value="Unassembled WGS sequence"/>
</dbReference>
<keyword evidence="2 5" id="KW-0645">Protease</keyword>
<dbReference type="PRINTS" id="PR00723">
    <property type="entry name" value="SUBTILISIN"/>
</dbReference>
<dbReference type="EMBL" id="KQ964468">
    <property type="protein sequence ID" value="KXN71757.1"/>
    <property type="molecule type" value="Genomic_DNA"/>
</dbReference>
<dbReference type="Pfam" id="PF00082">
    <property type="entry name" value="Peptidase_S8"/>
    <property type="match status" value="1"/>
</dbReference>
<accession>A0A137P9S5</accession>
<evidence type="ECO:0000256" key="3">
    <source>
        <dbReference type="ARBA" id="ARBA00022801"/>
    </source>
</evidence>
<keyword evidence="11" id="KW-1185">Reference proteome</keyword>
<dbReference type="GO" id="GO:0006508">
    <property type="term" value="P:proteolysis"/>
    <property type="evidence" value="ECO:0007669"/>
    <property type="project" value="UniProtKB-KW"/>
</dbReference>
<evidence type="ECO:0000256" key="1">
    <source>
        <dbReference type="ARBA" id="ARBA00011073"/>
    </source>
</evidence>
<evidence type="ECO:0000256" key="5">
    <source>
        <dbReference type="PROSITE-ProRule" id="PRU01240"/>
    </source>
</evidence>
<dbReference type="InterPro" id="IPR015500">
    <property type="entry name" value="Peptidase_S8_subtilisin-rel"/>
</dbReference>
<comment type="similarity">
    <text evidence="1 5 6">Belongs to the peptidase S8 family.</text>
</comment>
<dbReference type="CDD" id="cd04077">
    <property type="entry name" value="Peptidases_S8_PCSK9_ProteinaseK_like"/>
    <property type="match status" value="1"/>
</dbReference>
<evidence type="ECO:0000313" key="10">
    <source>
        <dbReference type="EMBL" id="KXN71757.1"/>
    </source>
</evidence>
<dbReference type="STRING" id="796925.A0A137P9S5"/>
<evidence type="ECO:0000256" key="7">
    <source>
        <dbReference type="SAM" id="SignalP"/>
    </source>
</evidence>
<dbReference type="GO" id="GO:0005615">
    <property type="term" value="C:extracellular space"/>
    <property type="evidence" value="ECO:0007669"/>
    <property type="project" value="TreeGrafter"/>
</dbReference>
<dbReference type="PANTHER" id="PTHR43806:SF11">
    <property type="entry name" value="CEREVISIN-RELATED"/>
    <property type="match status" value="1"/>
</dbReference>
<organism evidence="10 11">
    <name type="scientific">Conidiobolus coronatus (strain ATCC 28846 / CBS 209.66 / NRRL 28638)</name>
    <name type="common">Delacroixia coronata</name>
    <dbReference type="NCBI Taxonomy" id="796925"/>
    <lineage>
        <taxon>Eukaryota</taxon>
        <taxon>Fungi</taxon>
        <taxon>Fungi incertae sedis</taxon>
        <taxon>Zoopagomycota</taxon>
        <taxon>Entomophthoromycotina</taxon>
        <taxon>Entomophthoromycetes</taxon>
        <taxon>Entomophthorales</taxon>
        <taxon>Ancylistaceae</taxon>
        <taxon>Conidiobolus</taxon>
    </lineage>
</organism>
<dbReference type="SUPFAM" id="SSF52743">
    <property type="entry name" value="Subtilisin-like"/>
    <property type="match status" value="1"/>
</dbReference>
<dbReference type="Gene3D" id="3.30.70.80">
    <property type="entry name" value="Peptidase S8 propeptide/proteinase inhibitor I9"/>
    <property type="match status" value="1"/>
</dbReference>
<evidence type="ECO:0000256" key="2">
    <source>
        <dbReference type="ARBA" id="ARBA00022670"/>
    </source>
</evidence>
<feature type="active site" description="Charge relay system" evidence="5">
    <location>
        <position position="174"/>
    </location>
</feature>
<dbReference type="GO" id="GO:0004252">
    <property type="term" value="F:serine-type endopeptidase activity"/>
    <property type="evidence" value="ECO:0007669"/>
    <property type="project" value="UniProtKB-UniRule"/>
</dbReference>
<dbReference type="InterPro" id="IPR010259">
    <property type="entry name" value="S8pro/Inhibitor_I9"/>
</dbReference>
<dbReference type="PROSITE" id="PS00137">
    <property type="entry name" value="SUBTILASE_HIS"/>
    <property type="match status" value="1"/>
</dbReference>
<gene>
    <name evidence="10" type="ORF">CONCODRAFT_37903</name>
</gene>
<dbReference type="Gene3D" id="3.40.50.200">
    <property type="entry name" value="Peptidase S8/S53 domain"/>
    <property type="match status" value="1"/>
</dbReference>
<feature type="chain" id="PRO_5007294550" evidence="7">
    <location>
        <begin position="21"/>
        <end position="381"/>
    </location>
</feature>
<dbReference type="InterPro" id="IPR050131">
    <property type="entry name" value="Peptidase_S8_subtilisin-like"/>
</dbReference>
<dbReference type="Pfam" id="PF05922">
    <property type="entry name" value="Inhibitor_I9"/>
    <property type="match status" value="1"/>
</dbReference>
<keyword evidence="3 5" id="KW-0378">Hydrolase</keyword>
<reference evidence="10 11" key="1">
    <citation type="journal article" date="2015" name="Genome Biol. Evol.">
        <title>Phylogenomic analyses indicate that early fungi evolved digesting cell walls of algal ancestors of land plants.</title>
        <authorList>
            <person name="Chang Y."/>
            <person name="Wang S."/>
            <person name="Sekimoto S."/>
            <person name="Aerts A.L."/>
            <person name="Choi C."/>
            <person name="Clum A."/>
            <person name="LaButti K.M."/>
            <person name="Lindquist E.A."/>
            <person name="Yee Ngan C."/>
            <person name="Ohm R.A."/>
            <person name="Salamov A.A."/>
            <person name="Grigoriev I.V."/>
            <person name="Spatafora J.W."/>
            <person name="Berbee M.L."/>
        </authorList>
    </citation>
    <scope>NUCLEOTIDE SEQUENCE [LARGE SCALE GENOMIC DNA]</scope>
    <source>
        <strain evidence="10 11">NRRL 28638</strain>
    </source>
</reference>
<name>A0A137P9S5_CONC2</name>
<dbReference type="InterPro" id="IPR036852">
    <property type="entry name" value="Peptidase_S8/S53_dom_sf"/>
</dbReference>
<feature type="signal peptide" evidence="7">
    <location>
        <begin position="1"/>
        <end position="20"/>
    </location>
</feature>
<dbReference type="PROSITE" id="PS51892">
    <property type="entry name" value="SUBTILASE"/>
    <property type="match status" value="1"/>
</dbReference>
<dbReference type="InterPro" id="IPR023827">
    <property type="entry name" value="Peptidase_S8_Asp-AS"/>
</dbReference>
<feature type="domain" description="Inhibitor I9" evidence="9">
    <location>
        <begin position="26"/>
        <end position="99"/>
    </location>
</feature>
<protein>
    <submittedName>
        <fullName evidence="10">Putative subtilisin-like protease</fullName>
    </submittedName>
</protein>
<evidence type="ECO:0000259" key="8">
    <source>
        <dbReference type="Pfam" id="PF00082"/>
    </source>
</evidence>